<dbReference type="OrthoDB" id="5242400at2"/>
<dbReference type="EMBL" id="CP031264">
    <property type="protein sequence ID" value="AXI80480.1"/>
    <property type="molecule type" value="Genomic_DNA"/>
</dbReference>
<dbReference type="RefSeq" id="WP_111489859.1">
    <property type="nucleotide sequence ID" value="NZ_CP031264.1"/>
</dbReference>
<dbReference type="PANTHER" id="PTHR36113:SF6">
    <property type="entry name" value="FOSFOMYCIN RESISTANCE PROTEIN FOSX"/>
    <property type="match status" value="1"/>
</dbReference>
<dbReference type="InterPro" id="IPR051332">
    <property type="entry name" value="Fosfomycin_Res_Enzymes"/>
</dbReference>
<evidence type="ECO:0000313" key="4">
    <source>
        <dbReference type="Proteomes" id="UP000249340"/>
    </source>
</evidence>
<dbReference type="SUPFAM" id="SSF54593">
    <property type="entry name" value="Glyoxalase/Bleomycin resistance protein/Dihydroxybiphenyl dioxygenase"/>
    <property type="match status" value="1"/>
</dbReference>
<reference evidence="4" key="1">
    <citation type="submission" date="2018-07" db="EMBL/GenBank/DDBJ databases">
        <title>Streptacidiphilus bronchialis DSM 106435 chromosome.</title>
        <authorList>
            <person name="Batra D."/>
            <person name="Gulvik C.A."/>
        </authorList>
    </citation>
    <scope>NUCLEOTIDE SEQUENCE [LARGE SCALE GENOMIC DNA]</scope>
    <source>
        <strain evidence="4">DSM 106435</strain>
    </source>
</reference>
<dbReference type="InterPro" id="IPR037523">
    <property type="entry name" value="VOC_core"/>
</dbReference>
<protein>
    <submittedName>
        <fullName evidence="3">VOC family protein</fullName>
    </submittedName>
</protein>
<organism evidence="3 4">
    <name type="scientific">Peterkaempfera bronchialis</name>
    <dbReference type="NCBI Taxonomy" id="2126346"/>
    <lineage>
        <taxon>Bacteria</taxon>
        <taxon>Bacillati</taxon>
        <taxon>Actinomycetota</taxon>
        <taxon>Actinomycetes</taxon>
        <taxon>Kitasatosporales</taxon>
        <taxon>Streptomycetaceae</taxon>
        <taxon>Peterkaempfera</taxon>
    </lineage>
</organism>
<dbReference type="Proteomes" id="UP000249340">
    <property type="component" value="Chromosome"/>
</dbReference>
<evidence type="ECO:0000256" key="1">
    <source>
        <dbReference type="ARBA" id="ARBA00022723"/>
    </source>
</evidence>
<dbReference type="Pfam" id="PF00903">
    <property type="entry name" value="Glyoxalase"/>
    <property type="match status" value="1"/>
</dbReference>
<gene>
    <name evidence="3" type="ORF">C7M71_026840</name>
</gene>
<name>A0A345T3C5_9ACTN</name>
<dbReference type="PANTHER" id="PTHR36113">
    <property type="entry name" value="LYASE, PUTATIVE-RELATED-RELATED"/>
    <property type="match status" value="1"/>
</dbReference>
<dbReference type="Gene3D" id="3.10.180.10">
    <property type="entry name" value="2,3-Dihydroxybiphenyl 1,2-Dioxygenase, domain 1"/>
    <property type="match status" value="1"/>
</dbReference>
<accession>A0A345T3C5</accession>
<evidence type="ECO:0000259" key="2">
    <source>
        <dbReference type="PROSITE" id="PS51819"/>
    </source>
</evidence>
<evidence type="ECO:0000313" key="3">
    <source>
        <dbReference type="EMBL" id="AXI80480.1"/>
    </source>
</evidence>
<dbReference type="AlphaFoldDB" id="A0A345T3C5"/>
<dbReference type="InterPro" id="IPR029068">
    <property type="entry name" value="Glyas_Bleomycin-R_OHBP_Dase"/>
</dbReference>
<dbReference type="GO" id="GO:0046872">
    <property type="term" value="F:metal ion binding"/>
    <property type="evidence" value="ECO:0007669"/>
    <property type="project" value="UniProtKB-KW"/>
</dbReference>
<dbReference type="KEGG" id="stri:C7M71_026840"/>
<dbReference type="CDD" id="cd06587">
    <property type="entry name" value="VOC"/>
    <property type="match status" value="1"/>
</dbReference>
<proteinExistence type="predicted"/>
<feature type="domain" description="VOC" evidence="2">
    <location>
        <begin position="6"/>
        <end position="140"/>
    </location>
</feature>
<dbReference type="InterPro" id="IPR004360">
    <property type="entry name" value="Glyas_Fos-R_dOase_dom"/>
</dbReference>
<keyword evidence="1" id="KW-0479">Metal-binding</keyword>
<keyword evidence="4" id="KW-1185">Reference proteome</keyword>
<sequence length="168" mass="18487">MVTPAAMNHIAYQTTDLAATHAFWTKALGARLAGAVRQDAAITSSGESMNPFLHVFYELAGGECIAFFDVAGEYQAKDDGLEWWAKHLALSVSSQEELAAVAQQLRDHGVEVRGPVDHDGLWYSVYCFDPNGVHLEITHQTRPLGEPDAIEARSLYDTWLADRAAERV</sequence>
<dbReference type="PROSITE" id="PS51819">
    <property type="entry name" value="VOC"/>
    <property type="match status" value="1"/>
</dbReference>